<feature type="domain" description="Alpha-L-rhamnosidase C-terminal" evidence="7">
    <location>
        <begin position="760"/>
        <end position="830"/>
    </location>
</feature>
<dbReference type="InterPro" id="IPR035396">
    <property type="entry name" value="Bac_rhamnosid6H"/>
</dbReference>
<sequence>MKITRMKVCGLENPMGYGLRKVKISWNVEEFTGKRQKNAVIQVAYDPEFKSLACCLEGADLTQHCQALEMKLSPRTCYYCRIFVTADNGEEAVSDTFTFETGKMDEAWQAKWICTQKEDTYHPVFFKDFKTGNAVVKARIYVCGLGVYEAYLNGKKIGDEYLAPFYNDYDREVQYQTYDIKDLLGDENRIEIYTGNGWYKGHFGLGYRENIYGDHMAAIAEIHLELADGTHQVIATDPTWKYRGSDVESSGIYDGEVLNRLLWENGNEEKAVCLEEQLYPEVSHHLVPRFSAPVRVCETLEVKDIIRTPAGETVLDFGQNFAGYVSFESRLPKGTRVELSYGEVLQQGNFYNENYRQAVFPFAYISDGRAETVRPHFTFFGGRYVRVAGWPEDMPLKGEDFTGCVVHTDLERTGFLETSDASVNQLISNCLWGQRSNFLDVPTDCPQRNERLGWTGDAQVFAPTASYNMDTRAFYDKFLHDLRVAQETLGGSVPHYAPMAGTMEGGSSVWGDSATFLPATMYEYYGDKEMLETYYPLMKDWVDWITRQDQARGQKYQFDFAFTFGDWLALDGMTEQSFKGSTDDAYVSTCYYYASAKKVADAAKVLGKAEDASEYEALAEHIRQAILDEYFTKTGRLAIDTQTAYMVALKFGLWIDKDRLTDGLRKRLDKDAHKIKGGFVGATMMCRVLAENGLEDEAWYMLFNHDFPGWLHCVDLGATTIWERWNSLLDDGSISGTGMNSLNHYSYGSVLEYIYRDMAGIAPAAPGFTKAVLAPQISWQSRFVNGTYKSVSGTWVSNWKILDDGQVAVHLEVPFNCSATVILPGYDKEAFELEAGSFDKTYMPVKDFRQMFNMDSRLSQMASSPEAMEILRSDIPAAAGMIAANDVENMNLSLNAMMGMPFLGMPAEVLKAAGEKLSRIKAY</sequence>
<dbReference type="Gene3D" id="2.60.420.10">
    <property type="entry name" value="Maltose phosphorylase, domain 3"/>
    <property type="match status" value="1"/>
</dbReference>
<proteinExistence type="predicted"/>
<dbReference type="PIRSF" id="PIRSF010631">
    <property type="entry name" value="A-rhamnsds"/>
    <property type="match status" value="1"/>
</dbReference>
<evidence type="ECO:0000256" key="3">
    <source>
        <dbReference type="ARBA" id="ARBA00022801"/>
    </source>
</evidence>
<dbReference type="InterPro" id="IPR008902">
    <property type="entry name" value="Rhamnosid_concanavalin"/>
</dbReference>
<dbReference type="Pfam" id="PF17390">
    <property type="entry name" value="Bac_rhamnosid_C"/>
    <property type="match status" value="1"/>
</dbReference>
<dbReference type="InterPro" id="IPR008928">
    <property type="entry name" value="6-hairpin_glycosidase_sf"/>
</dbReference>
<feature type="domain" description="Bacterial alpha-L-rhamnosidase N-terminal" evidence="5">
    <location>
        <begin position="134"/>
        <end position="271"/>
    </location>
</feature>
<reference evidence="8" key="2">
    <citation type="journal article" date="2021" name="PeerJ">
        <title>Extensive microbial diversity within the chicken gut microbiome revealed by metagenomics and culture.</title>
        <authorList>
            <person name="Gilroy R."/>
            <person name="Ravi A."/>
            <person name="Getino M."/>
            <person name="Pursley I."/>
            <person name="Horton D.L."/>
            <person name="Alikhan N.F."/>
            <person name="Baker D."/>
            <person name="Gharbi K."/>
            <person name="Hall N."/>
            <person name="Watson M."/>
            <person name="Adriaenssens E.M."/>
            <person name="Foster-Nyarko E."/>
            <person name="Jarju S."/>
            <person name="Secka A."/>
            <person name="Antonio M."/>
            <person name="Oren A."/>
            <person name="Chaudhuri R.R."/>
            <person name="La Ragione R."/>
            <person name="Hildebrand F."/>
            <person name="Pallen M.J."/>
        </authorList>
    </citation>
    <scope>NUCLEOTIDE SEQUENCE</scope>
    <source>
        <strain evidence="8">CHK178-757</strain>
    </source>
</reference>
<dbReference type="InterPro" id="IPR016007">
    <property type="entry name" value="Alpha_rhamnosid"/>
</dbReference>
<dbReference type="InterPro" id="IPR035398">
    <property type="entry name" value="Bac_rhamnosid_C"/>
</dbReference>
<dbReference type="Pfam" id="PF25788">
    <property type="entry name" value="Ig_Rha78A_N"/>
    <property type="match status" value="1"/>
</dbReference>
<dbReference type="GO" id="GO:0005975">
    <property type="term" value="P:carbohydrate metabolic process"/>
    <property type="evidence" value="ECO:0007669"/>
    <property type="project" value="InterPro"/>
</dbReference>
<dbReference type="Pfam" id="PF05592">
    <property type="entry name" value="Bac_rhamnosid"/>
    <property type="match status" value="1"/>
</dbReference>
<gene>
    <name evidence="8" type="ORF">IAB46_14865</name>
</gene>
<dbReference type="GO" id="GO:0030596">
    <property type="term" value="F:alpha-L-rhamnosidase activity"/>
    <property type="evidence" value="ECO:0007669"/>
    <property type="project" value="UniProtKB-EC"/>
</dbReference>
<dbReference type="PANTHER" id="PTHR33307">
    <property type="entry name" value="ALPHA-RHAMNOSIDASE (EUROFUNG)"/>
    <property type="match status" value="1"/>
</dbReference>
<comment type="catalytic activity">
    <reaction evidence="1">
        <text>Hydrolysis of terminal non-reducing alpha-L-rhamnose residues in alpha-L-rhamnosides.</text>
        <dbReference type="EC" id="3.2.1.40"/>
    </reaction>
</comment>
<accession>A0A9D1F7U5</accession>
<comment type="caution">
    <text evidence="8">The sequence shown here is derived from an EMBL/GenBank/DDBJ whole genome shotgun (WGS) entry which is preliminary data.</text>
</comment>
<reference evidence="8" key="1">
    <citation type="submission" date="2020-10" db="EMBL/GenBank/DDBJ databases">
        <authorList>
            <person name="Gilroy R."/>
        </authorList>
    </citation>
    <scope>NUCLEOTIDE SEQUENCE</scope>
    <source>
        <strain evidence="8">CHK178-757</strain>
    </source>
</reference>
<dbReference type="PANTHER" id="PTHR33307:SF6">
    <property type="entry name" value="ALPHA-RHAMNOSIDASE (EUROFUNG)-RELATED"/>
    <property type="match status" value="1"/>
</dbReference>
<evidence type="ECO:0000259" key="4">
    <source>
        <dbReference type="Pfam" id="PF05592"/>
    </source>
</evidence>
<dbReference type="Gene3D" id="1.50.10.10">
    <property type="match status" value="1"/>
</dbReference>
<dbReference type="SUPFAM" id="SSF48208">
    <property type="entry name" value="Six-hairpin glycosidases"/>
    <property type="match status" value="1"/>
</dbReference>
<evidence type="ECO:0000259" key="7">
    <source>
        <dbReference type="Pfam" id="PF17390"/>
    </source>
</evidence>
<keyword evidence="3 8" id="KW-0378">Hydrolase</keyword>
<dbReference type="InterPro" id="IPR013783">
    <property type="entry name" value="Ig-like_fold"/>
</dbReference>
<dbReference type="Proteomes" id="UP000823927">
    <property type="component" value="Unassembled WGS sequence"/>
</dbReference>
<evidence type="ECO:0000313" key="9">
    <source>
        <dbReference type="Proteomes" id="UP000823927"/>
    </source>
</evidence>
<evidence type="ECO:0000259" key="6">
    <source>
        <dbReference type="Pfam" id="PF17389"/>
    </source>
</evidence>
<dbReference type="Gene3D" id="2.60.120.260">
    <property type="entry name" value="Galactose-binding domain-like"/>
    <property type="match status" value="2"/>
</dbReference>
<evidence type="ECO:0000259" key="5">
    <source>
        <dbReference type="Pfam" id="PF08531"/>
    </source>
</evidence>
<dbReference type="InterPro" id="IPR012341">
    <property type="entry name" value="6hp_glycosidase-like_sf"/>
</dbReference>
<dbReference type="EMBL" id="DVIT01000063">
    <property type="protein sequence ID" value="HIS48801.1"/>
    <property type="molecule type" value="Genomic_DNA"/>
</dbReference>
<evidence type="ECO:0000313" key="8">
    <source>
        <dbReference type="EMBL" id="HIS48801.1"/>
    </source>
</evidence>
<feature type="domain" description="Alpha-L-rhamnosidase six-hairpin glycosidase" evidence="6">
    <location>
        <begin position="411"/>
        <end position="757"/>
    </location>
</feature>
<dbReference type="Pfam" id="PF08531">
    <property type="entry name" value="Bac_rhamnosid_N"/>
    <property type="match status" value="1"/>
</dbReference>
<protein>
    <recommendedName>
        <fullName evidence="2">alpha-L-rhamnosidase</fullName>
        <ecNumber evidence="2">3.2.1.40</ecNumber>
    </recommendedName>
</protein>
<dbReference type="EC" id="3.2.1.40" evidence="2"/>
<evidence type="ECO:0000256" key="1">
    <source>
        <dbReference type="ARBA" id="ARBA00001445"/>
    </source>
</evidence>
<dbReference type="InterPro" id="IPR013737">
    <property type="entry name" value="Bac_rhamnosid_N"/>
</dbReference>
<dbReference type="AlphaFoldDB" id="A0A9D1F7U5"/>
<name>A0A9D1F7U5_9FIRM</name>
<dbReference type="Pfam" id="PF17389">
    <property type="entry name" value="Bac_rhamnosid6H"/>
    <property type="match status" value="1"/>
</dbReference>
<evidence type="ECO:0000256" key="2">
    <source>
        <dbReference type="ARBA" id="ARBA00012652"/>
    </source>
</evidence>
<feature type="domain" description="Alpha-L-rhamnosidase concanavalin-like" evidence="4">
    <location>
        <begin position="307"/>
        <end position="407"/>
    </location>
</feature>
<organism evidence="8 9">
    <name type="scientific">Candidatus Scybalocola faecigallinarum</name>
    <dbReference type="NCBI Taxonomy" id="2840941"/>
    <lineage>
        <taxon>Bacteria</taxon>
        <taxon>Bacillati</taxon>
        <taxon>Bacillota</taxon>
        <taxon>Clostridia</taxon>
        <taxon>Lachnospirales</taxon>
        <taxon>Lachnospiraceae</taxon>
        <taxon>Lachnospiraceae incertae sedis</taxon>
        <taxon>Candidatus Scybalocola (ex Gilroy et al. 2021)</taxon>
    </lineage>
</organism>
<dbReference type="Gene3D" id="2.60.40.10">
    <property type="entry name" value="Immunoglobulins"/>
    <property type="match status" value="1"/>
</dbReference>